<name>A0A8J6HAN4_TENMO</name>
<feature type="region of interest" description="Disordered" evidence="1">
    <location>
        <begin position="944"/>
        <end position="1001"/>
    </location>
</feature>
<feature type="compositionally biased region" description="Polar residues" evidence="1">
    <location>
        <begin position="195"/>
        <end position="214"/>
    </location>
</feature>
<sequence length="1137" mass="124249">MVDIERHNHGLSHEWPCHVQTDIPSFSPLDGPSDGDRNRAIIIQIKRIRNVEKKPPRRARCCMHVNAEVFSETMTFSALLPAKDGSAGETRPHKSLVQSNKWMTSTDDGDFHCDVQIIGDIVARRDDEKPRCIIADKISKQSGKECIALTKEPFVTVQFVVLVPASSPFHPHASIYAKCISWSSRRIIDVPSSVKNVPSSFRSNRAPQSSSSVNKSRRGVRGVPVCVVIVLHQAARAGQGGSTRPVERESTAKRHHRCVSTCNVDGTVGRGGGYYITDGCPSWRAPGPAETRRTSIGFRLAERLLVGDSVSDDAPAEVVATANATPSSLLTVVKRRSASAPGRQCRATTPHAAPEKVAAATVDVYLTWRSALAGINFGELLVLEAAFSMLECSRSPRVLLLIDTWSCARKTTVCCFCSKCGAGRPPAARVARVLIHLVSQSLAPHLSETPFFIHPDPRKSQCCLSGDGGCSCSRMVMEPDPRWCWAQHSCDAMFIQGVIRRSPSQTGIPLARPSSDKLHEAESVPPRPPGSAIALEDHHNNGHCLLSCFVSRRLCVSLVRRCTNSRSKLTLCEFTTSLVIAVIAVRALYAGTLATIWTTAPSLPQRPSAQLAAVCLFLATLTIAARCYASSNATHPLVQFSPTPSSFSPIDNSNAQVPHSSNLVLSRLLTSPHQPVQSDTSVILINSKKLLHNQNSNSTTTRRKRFRTKRELKPSSYNRIFDQADAKRTSSFGSSTKLNLEKRSGSDVVVSVGDSDTNDSVGDSDRVNSSLLTVPLEAEHQNDSSFFDEDAPSAHSEGTERPMPPVHDHGNASYFLGKLLVKCLESPETFVKIPQKLEVSNRTKPFSIAEETLDNENFLAVLVDPVPVIAYALAHYTIWHDYCITNNDRNSHLLPDHDSATHVPIAIIDYLNRGGSVVGRSPHHKLHDSYAIIHDEVSLGKVERSTKPIFSSTPNGNRRPPFVGPSLRHILSPPGKDAEPPGSGGVRKRQENTGKSRFDVTTRHGDELHSCIAEISVIDPSPPPLPPPSTLVRFAVKVMRDESCSLPMLCIFDEAKSTPPMPKKSRSRPPFCRFKSVVSFSHFEHGGHATRDMHSSVADNVCFKSSLSSVSGIDQGESIHEDHINERKSRSRVGTLV</sequence>
<feature type="compositionally biased region" description="Basic and acidic residues" evidence="1">
    <location>
        <begin position="988"/>
        <end position="1001"/>
    </location>
</feature>
<feature type="compositionally biased region" description="Basic residues" evidence="1">
    <location>
        <begin position="701"/>
        <end position="710"/>
    </location>
</feature>
<evidence type="ECO:0000256" key="1">
    <source>
        <dbReference type="SAM" id="MobiDB-lite"/>
    </source>
</evidence>
<evidence type="ECO:0000313" key="3">
    <source>
        <dbReference type="Proteomes" id="UP000719412"/>
    </source>
</evidence>
<dbReference type="AlphaFoldDB" id="A0A8J6HAN4"/>
<feature type="region of interest" description="Disordered" evidence="1">
    <location>
        <begin position="782"/>
        <end position="806"/>
    </location>
</feature>
<proteinExistence type="predicted"/>
<evidence type="ECO:0000313" key="2">
    <source>
        <dbReference type="EMBL" id="KAH0810273.1"/>
    </source>
</evidence>
<reference evidence="2" key="2">
    <citation type="submission" date="2021-08" db="EMBL/GenBank/DDBJ databases">
        <authorList>
            <person name="Eriksson T."/>
        </authorList>
    </citation>
    <scope>NUCLEOTIDE SEQUENCE</scope>
    <source>
        <strain evidence="2">Stoneville</strain>
        <tissue evidence="2">Whole head</tissue>
    </source>
</reference>
<feature type="compositionally biased region" description="Basic and acidic residues" evidence="1">
    <location>
        <begin position="1118"/>
        <end position="1128"/>
    </location>
</feature>
<feature type="region of interest" description="Disordered" evidence="1">
    <location>
        <begin position="1118"/>
        <end position="1137"/>
    </location>
</feature>
<protein>
    <submittedName>
        <fullName evidence="2">Uncharacterized protein</fullName>
    </submittedName>
</protein>
<accession>A0A8J6HAN4</accession>
<reference evidence="2" key="1">
    <citation type="journal article" date="2020" name="J Insects Food Feed">
        <title>The yellow mealworm (Tenebrio molitor) genome: a resource for the emerging insects as food and feed industry.</title>
        <authorList>
            <person name="Eriksson T."/>
            <person name="Andere A."/>
            <person name="Kelstrup H."/>
            <person name="Emery V."/>
            <person name="Picard C."/>
        </authorList>
    </citation>
    <scope>NUCLEOTIDE SEQUENCE</scope>
    <source>
        <strain evidence="2">Stoneville</strain>
        <tissue evidence="2">Whole head</tissue>
    </source>
</reference>
<feature type="region of interest" description="Disordered" evidence="1">
    <location>
        <begin position="505"/>
        <end position="528"/>
    </location>
</feature>
<dbReference type="EMBL" id="JABDTM020027604">
    <property type="protein sequence ID" value="KAH0810273.1"/>
    <property type="molecule type" value="Genomic_DNA"/>
</dbReference>
<feature type="region of interest" description="Disordered" evidence="1">
    <location>
        <begin position="693"/>
        <end position="720"/>
    </location>
</feature>
<dbReference type="Proteomes" id="UP000719412">
    <property type="component" value="Unassembled WGS sequence"/>
</dbReference>
<feature type="compositionally biased region" description="Low complexity" evidence="1">
    <location>
        <begin position="746"/>
        <end position="761"/>
    </location>
</feature>
<feature type="region of interest" description="Disordered" evidence="1">
    <location>
        <begin position="743"/>
        <end position="767"/>
    </location>
</feature>
<comment type="caution">
    <text evidence="2">The sequence shown here is derived from an EMBL/GenBank/DDBJ whole genome shotgun (WGS) entry which is preliminary data.</text>
</comment>
<gene>
    <name evidence="2" type="ORF">GEV33_012520</name>
</gene>
<keyword evidence="3" id="KW-1185">Reference proteome</keyword>
<organism evidence="2 3">
    <name type="scientific">Tenebrio molitor</name>
    <name type="common">Yellow mealworm beetle</name>
    <dbReference type="NCBI Taxonomy" id="7067"/>
    <lineage>
        <taxon>Eukaryota</taxon>
        <taxon>Metazoa</taxon>
        <taxon>Ecdysozoa</taxon>
        <taxon>Arthropoda</taxon>
        <taxon>Hexapoda</taxon>
        <taxon>Insecta</taxon>
        <taxon>Pterygota</taxon>
        <taxon>Neoptera</taxon>
        <taxon>Endopterygota</taxon>
        <taxon>Coleoptera</taxon>
        <taxon>Polyphaga</taxon>
        <taxon>Cucujiformia</taxon>
        <taxon>Tenebrionidae</taxon>
        <taxon>Tenebrio</taxon>
    </lineage>
</organism>
<feature type="region of interest" description="Disordered" evidence="1">
    <location>
        <begin position="195"/>
        <end position="217"/>
    </location>
</feature>